<keyword evidence="1" id="KW-0712">Selenocysteine</keyword>
<proteinExistence type="predicted"/>
<protein>
    <submittedName>
        <fullName evidence="3">Glycine/betaine/sarcosine/D-proline reductase family selenoprotein B</fullName>
    </submittedName>
</protein>
<reference evidence="3 4" key="1">
    <citation type="submission" date="2019-03" db="EMBL/GenBank/DDBJ databases">
        <title>Genomic Encyclopedia of Type Strains, Phase IV (KMG-IV): sequencing the most valuable type-strain genomes for metagenomic binning, comparative biology and taxonomic classification.</title>
        <authorList>
            <person name="Goeker M."/>
        </authorList>
    </citation>
    <scope>NUCLEOTIDE SEQUENCE [LARGE SCALE GENOMIC DNA]</scope>
    <source>
        <strain evidence="3 4">DSM 103426</strain>
    </source>
</reference>
<comment type="caution">
    <text evidence="3">The sequence shown here is derived from an EMBL/GenBank/DDBJ whole genome shotgun (WGS) entry which is preliminary data.</text>
</comment>
<name>A0A4R3JRG2_9FIRM</name>
<dbReference type="NCBIfam" id="TIGR01918">
    <property type="entry name" value="various_sel_PB"/>
    <property type="match status" value="1"/>
</dbReference>
<organism evidence="3 4">
    <name type="scientific">Faecalimonas umbilicata</name>
    <dbReference type="NCBI Taxonomy" id="1912855"/>
    <lineage>
        <taxon>Bacteria</taxon>
        <taxon>Bacillati</taxon>
        <taxon>Bacillota</taxon>
        <taxon>Clostridia</taxon>
        <taxon>Lachnospirales</taxon>
        <taxon>Lachnospiraceae</taxon>
        <taxon>Faecalimonas</taxon>
    </lineage>
</organism>
<evidence type="ECO:0000256" key="1">
    <source>
        <dbReference type="ARBA" id="ARBA00022933"/>
    </source>
</evidence>
<dbReference type="GO" id="GO:0050485">
    <property type="term" value="F:oxidoreductase activity, acting on X-H and Y-H to form an X-Y bond, with a disulfide as acceptor"/>
    <property type="evidence" value="ECO:0007669"/>
    <property type="project" value="InterPro"/>
</dbReference>
<gene>
    <name evidence="3" type="ORF">EDD74_103124</name>
</gene>
<sequence>MVKGIEKYGLPVVHMATVVPISLTIGANRIIPGVGIPYPLGDPTQGEVDSKKIRKRMVRRALKALQTPVDGQTVFEKDDF</sequence>
<evidence type="ECO:0000313" key="4">
    <source>
        <dbReference type="Proteomes" id="UP000294613"/>
    </source>
</evidence>
<dbReference type="EMBL" id="SLZV01000003">
    <property type="protein sequence ID" value="TCS69674.1"/>
    <property type="molecule type" value="Genomic_DNA"/>
</dbReference>
<dbReference type="AlphaFoldDB" id="A0A4R3JRG2"/>
<keyword evidence="2" id="KW-0560">Oxidoreductase</keyword>
<evidence type="ECO:0000313" key="3">
    <source>
        <dbReference type="EMBL" id="TCS69674.1"/>
    </source>
</evidence>
<dbReference type="InterPro" id="IPR010187">
    <property type="entry name" value="Various_sel_PB"/>
</dbReference>
<dbReference type="Proteomes" id="UP000294613">
    <property type="component" value="Unassembled WGS sequence"/>
</dbReference>
<evidence type="ECO:0000256" key="2">
    <source>
        <dbReference type="ARBA" id="ARBA00023002"/>
    </source>
</evidence>
<accession>A0A4R3JRG2</accession>